<organism evidence="11 12">
    <name type="scientific">Thiorhodococcus minor</name>
    <dbReference type="NCBI Taxonomy" id="57489"/>
    <lineage>
        <taxon>Bacteria</taxon>
        <taxon>Pseudomonadati</taxon>
        <taxon>Pseudomonadota</taxon>
        <taxon>Gammaproteobacteria</taxon>
        <taxon>Chromatiales</taxon>
        <taxon>Chromatiaceae</taxon>
        <taxon>Thiorhodococcus</taxon>
    </lineage>
</organism>
<dbReference type="GO" id="GO:0006260">
    <property type="term" value="P:DNA replication"/>
    <property type="evidence" value="ECO:0007669"/>
    <property type="project" value="UniProtKB-UniRule"/>
</dbReference>
<accession>A0A6M0K0Z5</accession>
<keyword evidence="6 9" id="KW-0547">Nucleotide-binding</keyword>
<evidence type="ECO:0000256" key="2">
    <source>
        <dbReference type="ARBA" id="ARBA00008016"/>
    </source>
</evidence>
<evidence type="ECO:0000256" key="5">
    <source>
        <dbReference type="ARBA" id="ARBA00022705"/>
    </source>
</evidence>
<dbReference type="NCBIfam" id="TIGR00611">
    <property type="entry name" value="recf"/>
    <property type="match status" value="1"/>
</dbReference>
<keyword evidence="8 9" id="KW-0238">DNA-binding</keyword>
<evidence type="ECO:0000256" key="9">
    <source>
        <dbReference type="HAMAP-Rule" id="MF_00365"/>
    </source>
</evidence>
<reference evidence="11 12" key="1">
    <citation type="submission" date="2020-02" db="EMBL/GenBank/DDBJ databases">
        <title>Genome sequences of Thiorhodococcus mannitoliphagus and Thiorhodococcus minor, purple sulfur photosynthetic bacteria in the gammaproteobacterial family, Chromatiaceae.</title>
        <authorList>
            <person name="Aviles F.A."/>
            <person name="Meyer T.E."/>
            <person name="Kyndt J.A."/>
        </authorList>
    </citation>
    <scope>NUCLEOTIDE SEQUENCE [LARGE SCALE GENOMIC DNA]</scope>
    <source>
        <strain evidence="11 12">DSM 11518</strain>
    </source>
</reference>
<dbReference type="InterPro" id="IPR003395">
    <property type="entry name" value="RecF/RecN/SMC_N"/>
</dbReference>
<protein>
    <recommendedName>
        <fullName evidence="3 9">DNA replication and repair protein RecF</fullName>
    </recommendedName>
</protein>
<dbReference type="InterPro" id="IPR018078">
    <property type="entry name" value="DNA-binding_RecF_CS"/>
</dbReference>
<evidence type="ECO:0000256" key="3">
    <source>
        <dbReference type="ARBA" id="ARBA00020170"/>
    </source>
</evidence>
<dbReference type="PANTHER" id="PTHR32182:SF0">
    <property type="entry name" value="DNA REPLICATION AND REPAIR PROTEIN RECF"/>
    <property type="match status" value="1"/>
</dbReference>
<dbReference type="PROSITE" id="PS00617">
    <property type="entry name" value="RECF_1"/>
    <property type="match status" value="1"/>
</dbReference>
<dbReference type="GO" id="GO:0003697">
    <property type="term" value="F:single-stranded DNA binding"/>
    <property type="evidence" value="ECO:0007669"/>
    <property type="project" value="UniProtKB-UniRule"/>
</dbReference>
<evidence type="ECO:0000256" key="1">
    <source>
        <dbReference type="ARBA" id="ARBA00004496"/>
    </source>
</evidence>
<comment type="similarity">
    <text evidence="2 9">Belongs to the RecF family.</text>
</comment>
<dbReference type="InterPro" id="IPR027417">
    <property type="entry name" value="P-loop_NTPase"/>
</dbReference>
<dbReference type="InterPro" id="IPR042174">
    <property type="entry name" value="RecF_2"/>
</dbReference>
<sequence length="360" mass="40072">MHIGGLRALEIHSLRNLGRVMVETDASAWLVTGANGAGKTTFLEAAYLLARGKTFRGLKAGPVCARGAERMLIRGDVETREGELGRIRVERDREGMRRETDPISWLDGGSAGFPFRVKLVSENPQMLLEGSPELRRRFLDLGVFHVEPRFGASHRRYRRILAQRNAELRTPTGQVEAWDSPFVEASHELHAFREAFVRAWKAAFRELARHFEFLDGCDLRYAPGWSGEDLGALLVRHRAQEIRRGFSVVGPSRADVYLARGSERAVFSRGQAKVVVTLLQLAAERVHIDAGCEAAVLLLDDLASELDEETASLLWALVSSTRSQILATGVAVRPRAYTPLLGRETAMFHVEHGDIRSVLT</sequence>
<evidence type="ECO:0000313" key="11">
    <source>
        <dbReference type="EMBL" id="NEV63438.1"/>
    </source>
</evidence>
<keyword evidence="4 9" id="KW-0963">Cytoplasm</keyword>
<evidence type="ECO:0000259" key="10">
    <source>
        <dbReference type="Pfam" id="PF02463"/>
    </source>
</evidence>
<dbReference type="SUPFAM" id="SSF52540">
    <property type="entry name" value="P-loop containing nucleoside triphosphate hydrolases"/>
    <property type="match status" value="1"/>
</dbReference>
<dbReference type="Proteomes" id="UP000483379">
    <property type="component" value="Unassembled WGS sequence"/>
</dbReference>
<dbReference type="RefSeq" id="WP_164453902.1">
    <property type="nucleotide sequence ID" value="NZ_JAAIJQ010000051.1"/>
</dbReference>
<keyword evidence="9" id="KW-0742">SOS response</keyword>
<comment type="subcellular location">
    <subcellularLocation>
        <location evidence="1 9">Cytoplasm</location>
    </subcellularLocation>
</comment>
<evidence type="ECO:0000313" key="12">
    <source>
        <dbReference type="Proteomes" id="UP000483379"/>
    </source>
</evidence>
<evidence type="ECO:0000256" key="4">
    <source>
        <dbReference type="ARBA" id="ARBA00022490"/>
    </source>
</evidence>
<dbReference type="Gene3D" id="3.40.50.300">
    <property type="entry name" value="P-loop containing nucleotide triphosphate hydrolases"/>
    <property type="match status" value="1"/>
</dbReference>
<gene>
    <name evidence="9 11" type="primary">recF</name>
    <name evidence="11" type="ORF">G3446_16355</name>
</gene>
<name>A0A6M0K0Z5_9GAMM</name>
<evidence type="ECO:0000256" key="8">
    <source>
        <dbReference type="ARBA" id="ARBA00023125"/>
    </source>
</evidence>
<feature type="domain" description="RecF/RecN/SMC N-terminal" evidence="10">
    <location>
        <begin position="6"/>
        <end position="328"/>
    </location>
</feature>
<keyword evidence="7 9" id="KW-0067">ATP-binding</keyword>
<keyword evidence="9" id="KW-0227">DNA damage</keyword>
<comment type="caution">
    <text evidence="11">The sequence shown here is derived from an EMBL/GenBank/DDBJ whole genome shotgun (WGS) entry which is preliminary data.</text>
</comment>
<keyword evidence="5 9" id="KW-0235">DNA replication</keyword>
<evidence type="ECO:0000256" key="6">
    <source>
        <dbReference type="ARBA" id="ARBA00022741"/>
    </source>
</evidence>
<dbReference type="InterPro" id="IPR001238">
    <property type="entry name" value="DNA-binding_RecF"/>
</dbReference>
<dbReference type="EMBL" id="JAAIJQ010000051">
    <property type="protein sequence ID" value="NEV63438.1"/>
    <property type="molecule type" value="Genomic_DNA"/>
</dbReference>
<dbReference type="AlphaFoldDB" id="A0A6M0K0Z5"/>
<comment type="function">
    <text evidence="9">The RecF protein is involved in DNA metabolism; it is required for DNA replication and normal SOS inducibility. RecF binds preferentially to single-stranded, linear DNA. It also seems to bind ATP.</text>
</comment>
<dbReference type="HAMAP" id="MF_00365">
    <property type="entry name" value="RecF"/>
    <property type="match status" value="1"/>
</dbReference>
<dbReference type="GO" id="GO:0009432">
    <property type="term" value="P:SOS response"/>
    <property type="evidence" value="ECO:0007669"/>
    <property type="project" value="UniProtKB-UniRule"/>
</dbReference>
<dbReference type="GO" id="GO:0005737">
    <property type="term" value="C:cytoplasm"/>
    <property type="evidence" value="ECO:0007669"/>
    <property type="project" value="UniProtKB-SubCell"/>
</dbReference>
<dbReference type="PANTHER" id="PTHR32182">
    <property type="entry name" value="DNA REPLICATION AND REPAIR PROTEIN RECF"/>
    <property type="match status" value="1"/>
</dbReference>
<dbReference type="Pfam" id="PF02463">
    <property type="entry name" value="SMC_N"/>
    <property type="match status" value="1"/>
</dbReference>
<dbReference type="Gene3D" id="1.20.1050.90">
    <property type="entry name" value="RecF/RecN/SMC, N-terminal domain"/>
    <property type="match status" value="1"/>
</dbReference>
<dbReference type="GO" id="GO:0005524">
    <property type="term" value="F:ATP binding"/>
    <property type="evidence" value="ECO:0007669"/>
    <property type="project" value="UniProtKB-UniRule"/>
</dbReference>
<keyword evidence="12" id="KW-1185">Reference proteome</keyword>
<keyword evidence="9" id="KW-0234">DNA repair</keyword>
<dbReference type="GO" id="GO:0000731">
    <property type="term" value="P:DNA synthesis involved in DNA repair"/>
    <property type="evidence" value="ECO:0007669"/>
    <property type="project" value="TreeGrafter"/>
</dbReference>
<proteinExistence type="inferred from homology"/>
<evidence type="ECO:0000256" key="7">
    <source>
        <dbReference type="ARBA" id="ARBA00022840"/>
    </source>
</evidence>
<dbReference type="GO" id="GO:0006302">
    <property type="term" value="P:double-strand break repair"/>
    <property type="evidence" value="ECO:0007669"/>
    <property type="project" value="TreeGrafter"/>
</dbReference>
<feature type="binding site" evidence="9">
    <location>
        <begin position="33"/>
        <end position="40"/>
    </location>
    <ligand>
        <name>ATP</name>
        <dbReference type="ChEBI" id="CHEBI:30616"/>
    </ligand>
</feature>